<evidence type="ECO:0000256" key="2">
    <source>
        <dbReference type="SAM" id="SignalP"/>
    </source>
</evidence>
<dbReference type="PANTHER" id="PTHR16026:SF0">
    <property type="entry name" value="CARTILAGE ACIDIC PROTEIN 1"/>
    <property type="match status" value="1"/>
</dbReference>
<reference evidence="4 5" key="1">
    <citation type="journal article" date="2014" name="Antonie Van Leeuwenhoek">
        <title>Hyphomonas beringensis sp. nov. and Hyphomonas chukchiensis sp. nov., isolated from surface seawater of the Bering Sea and Chukchi Sea.</title>
        <authorList>
            <person name="Li C."/>
            <person name="Lai Q."/>
            <person name="Li G."/>
            <person name="Dong C."/>
            <person name="Wang J."/>
            <person name="Liao Y."/>
            <person name="Shao Z."/>
        </authorList>
    </citation>
    <scope>NUCLEOTIDE SEQUENCE [LARGE SCALE GENOMIC DNA]</scope>
    <source>
        <strain evidence="4 5">PS728</strain>
    </source>
</reference>
<dbReference type="Proteomes" id="UP000027100">
    <property type="component" value="Unassembled WGS sequence"/>
</dbReference>
<organism evidence="4 5">
    <name type="scientific">Hyphomonas polymorpha PS728</name>
    <dbReference type="NCBI Taxonomy" id="1280954"/>
    <lineage>
        <taxon>Bacteria</taxon>
        <taxon>Pseudomonadati</taxon>
        <taxon>Pseudomonadota</taxon>
        <taxon>Alphaproteobacteria</taxon>
        <taxon>Hyphomonadales</taxon>
        <taxon>Hyphomonadaceae</taxon>
        <taxon>Hyphomonas</taxon>
    </lineage>
</organism>
<evidence type="ECO:0000313" key="4">
    <source>
        <dbReference type="EMBL" id="KCZ99050.1"/>
    </source>
</evidence>
<dbReference type="InterPro" id="IPR028994">
    <property type="entry name" value="Integrin_alpha_N"/>
</dbReference>
<feature type="domain" description="ASPIC/UnbV" evidence="3">
    <location>
        <begin position="437"/>
        <end position="493"/>
    </location>
</feature>
<dbReference type="InterPro" id="IPR013517">
    <property type="entry name" value="FG-GAP"/>
</dbReference>
<dbReference type="EMBL" id="ARYM01000007">
    <property type="protein sequence ID" value="KCZ99050.1"/>
    <property type="molecule type" value="Genomic_DNA"/>
</dbReference>
<name>A0A062VLM1_9PROT</name>
<dbReference type="InterPro" id="IPR027039">
    <property type="entry name" value="Crtac1"/>
</dbReference>
<keyword evidence="5" id="KW-1185">Reference proteome</keyword>
<proteinExistence type="predicted"/>
<dbReference type="PANTHER" id="PTHR16026">
    <property type="entry name" value="CARTILAGE ACIDIC PROTEIN 1"/>
    <property type="match status" value="1"/>
</dbReference>
<dbReference type="AlphaFoldDB" id="A0A062VLM1"/>
<sequence>MRYRLKYLPAVLPLLAAACAATPEAPQLAETVPAAPAAEETGPLLPFVPVQPELFGEAGSLSNAWADFDGDGQLDLAVSVKGGAIRLYKQDNGVFTSVGEALGLPVSGPEFRGLSWGDFNGDGYPDLMAGATSPEELSRVFRNESGQGFTDVAAEIGLTIPGRSARQTNWVDYDNDGDLDVYSANRAGGNKLYQNTDGLFTEVFTGAGPSDPRPTVGACWFDYNQDGRIDLFLTNQSGAEDAVWRNDGAGFTDVAAEIGIETSGRTQQEGGVGCAVGDFDNDGLLDVYFINYGPNKLYRNKGDGTFEDVTEAFGVAEPDHAVGGDWGDFNNDGHLDLFVVGYEGPFGEQVPVNYLYLNDGQGGFTNILPLDHPMNAGDHGAIWVDYDQDGALDLSLTDGYGPEGGHFVFRNELSGKAAGRALNVMVLNKAGTGVVPGAEVRLYDGAGNILATRLVHTGGGYNAQSAIPVHFGLKDLSPVTVEVTFLTAEGRVTQTVSGVDPAEWAGKAFAVQQQ</sequence>
<protein>
    <submittedName>
        <fullName evidence="4">FG-GAP repeat-containing protein</fullName>
    </submittedName>
</protein>
<comment type="caution">
    <text evidence="4">The sequence shown here is derived from an EMBL/GenBank/DDBJ whole genome shotgun (WGS) entry which is preliminary data.</text>
</comment>
<dbReference type="Pfam" id="PF13517">
    <property type="entry name" value="FG-GAP_3"/>
    <property type="match status" value="3"/>
</dbReference>
<feature type="chain" id="PRO_5001615337" evidence="2">
    <location>
        <begin position="21"/>
        <end position="514"/>
    </location>
</feature>
<keyword evidence="1 2" id="KW-0732">Signal</keyword>
<dbReference type="SUPFAM" id="SSF69318">
    <property type="entry name" value="Integrin alpha N-terminal domain"/>
    <property type="match status" value="1"/>
</dbReference>
<dbReference type="PROSITE" id="PS51257">
    <property type="entry name" value="PROKAR_LIPOPROTEIN"/>
    <property type="match status" value="1"/>
</dbReference>
<dbReference type="InterPro" id="IPR011519">
    <property type="entry name" value="UnbV_ASPIC"/>
</dbReference>
<evidence type="ECO:0000259" key="3">
    <source>
        <dbReference type="Pfam" id="PF07593"/>
    </source>
</evidence>
<evidence type="ECO:0000256" key="1">
    <source>
        <dbReference type="ARBA" id="ARBA00022729"/>
    </source>
</evidence>
<gene>
    <name evidence="4" type="ORF">HPO_07482</name>
</gene>
<dbReference type="PATRIC" id="fig|1280954.3.peg.1520"/>
<accession>A0A062VLM1</accession>
<dbReference type="OrthoDB" id="1488578at2"/>
<dbReference type="Pfam" id="PF07593">
    <property type="entry name" value="UnbV_ASPIC"/>
    <property type="match status" value="1"/>
</dbReference>
<feature type="signal peptide" evidence="2">
    <location>
        <begin position="1"/>
        <end position="20"/>
    </location>
</feature>
<evidence type="ECO:0000313" key="5">
    <source>
        <dbReference type="Proteomes" id="UP000027100"/>
    </source>
</evidence>
<dbReference type="STRING" id="1280954.HPO_07482"/>
<dbReference type="RefSeq" id="WP_035596477.1">
    <property type="nucleotide sequence ID" value="NZ_ARYM01000007.1"/>
</dbReference>
<dbReference type="Gene3D" id="2.130.10.130">
    <property type="entry name" value="Integrin alpha, N-terminal"/>
    <property type="match status" value="2"/>
</dbReference>
<dbReference type="eggNOG" id="COG0457">
    <property type="taxonomic scope" value="Bacteria"/>
</dbReference>